<comment type="subunit">
    <text evidence="3">Component of the large ribosomal subunit.</text>
</comment>
<dbReference type="Pfam" id="PF01776">
    <property type="entry name" value="Ribosomal_L22e"/>
    <property type="match status" value="1"/>
</dbReference>
<comment type="subcellular location">
    <subcellularLocation>
        <location evidence="1">Cytoplasm</location>
    </subcellularLocation>
</comment>
<dbReference type="PANTHER" id="PTHR10064:SF2">
    <property type="entry name" value="LARGE RIBOSOMAL SUBUNIT PROTEIN EL22"/>
    <property type="match status" value="1"/>
</dbReference>
<evidence type="ECO:0000256" key="3">
    <source>
        <dbReference type="ARBA" id="ARBA00011133"/>
    </source>
</evidence>
<evidence type="ECO:0000256" key="8">
    <source>
        <dbReference type="ARBA" id="ARBA00040613"/>
    </source>
</evidence>
<organism evidence="10">
    <name type="scientific">Ursus maritimus</name>
    <name type="common">Polar bear</name>
    <name type="synonym">Thalarctos maritimus</name>
    <dbReference type="NCBI Taxonomy" id="29073"/>
    <lineage>
        <taxon>Eukaryota</taxon>
        <taxon>Metazoa</taxon>
        <taxon>Chordata</taxon>
        <taxon>Craniata</taxon>
        <taxon>Vertebrata</taxon>
        <taxon>Euteleostomi</taxon>
        <taxon>Mammalia</taxon>
        <taxon>Eutheria</taxon>
        <taxon>Laurasiatheria</taxon>
        <taxon>Carnivora</taxon>
        <taxon>Caniformia</taxon>
        <taxon>Ursidae</taxon>
        <taxon>Ursus</taxon>
    </lineage>
</organism>
<dbReference type="GO" id="GO:0002181">
    <property type="term" value="P:cytoplasmic translation"/>
    <property type="evidence" value="ECO:0007669"/>
    <property type="project" value="TreeGrafter"/>
</dbReference>
<dbReference type="InterPro" id="IPR002671">
    <property type="entry name" value="Ribosomal_eL22"/>
</dbReference>
<dbReference type="Ensembl" id="ENSUMAT00000005644.1">
    <property type="protein sequence ID" value="ENSUMAP00000004659.1"/>
    <property type="gene ID" value="ENSUMAG00000003753.1"/>
</dbReference>
<proteinExistence type="inferred from homology"/>
<evidence type="ECO:0000256" key="7">
    <source>
        <dbReference type="ARBA" id="ARBA00034092"/>
    </source>
</evidence>
<dbReference type="GO" id="GO:0005737">
    <property type="term" value="C:cytoplasm"/>
    <property type="evidence" value="ECO:0007669"/>
    <property type="project" value="UniProtKB-SubCell"/>
</dbReference>
<protein>
    <recommendedName>
        <fullName evidence="8">Large ribosomal subunit protein eL22</fullName>
    </recommendedName>
    <alternativeName>
        <fullName evidence="9">60S ribosomal protein L22</fullName>
    </alternativeName>
</protein>
<evidence type="ECO:0000256" key="6">
    <source>
        <dbReference type="ARBA" id="ARBA00023274"/>
    </source>
</evidence>
<keyword evidence="5" id="KW-0689">Ribosomal protein</keyword>
<keyword evidence="6" id="KW-0687">Ribonucleoprotein</keyword>
<dbReference type="GO" id="GO:0005840">
    <property type="term" value="C:ribosome"/>
    <property type="evidence" value="ECO:0007669"/>
    <property type="project" value="UniProtKB-KW"/>
</dbReference>
<evidence type="ECO:0000256" key="5">
    <source>
        <dbReference type="ARBA" id="ARBA00022980"/>
    </source>
</evidence>
<reference evidence="10" key="1">
    <citation type="submission" date="2019-03" db="UniProtKB">
        <authorList>
            <consortium name="Ensembl"/>
        </authorList>
    </citation>
    <scope>IDENTIFICATION</scope>
</reference>
<keyword evidence="4" id="KW-0963">Cytoplasm</keyword>
<dbReference type="GeneTree" id="ENSGT00940000165919"/>
<comment type="function">
    <text evidence="7">Component of the large ribosomal subunit. The ribosome is a large ribonucleoprotein complex responsible for the synthesis of proteins in the cell.</text>
</comment>
<dbReference type="GO" id="GO:1990904">
    <property type="term" value="C:ribonucleoprotein complex"/>
    <property type="evidence" value="ECO:0007669"/>
    <property type="project" value="UniProtKB-KW"/>
</dbReference>
<dbReference type="GO" id="GO:0003735">
    <property type="term" value="F:structural constituent of ribosome"/>
    <property type="evidence" value="ECO:0007669"/>
    <property type="project" value="InterPro"/>
</dbReference>
<sequence length="80" mass="8838">MDAAPSERFLQERFKVNRKAGDLGGGVVTIERSKSKITVPFEVSFSKRSPHQAPLLGACFFLSHSPCLCSLSRWLSLSVK</sequence>
<evidence type="ECO:0000313" key="10">
    <source>
        <dbReference type="Ensembl" id="ENSUMAP00000004659"/>
    </source>
</evidence>
<evidence type="ECO:0000256" key="9">
    <source>
        <dbReference type="ARBA" id="ARBA00041214"/>
    </source>
</evidence>
<dbReference type="InterPro" id="IPR038526">
    <property type="entry name" value="Ribosomal_eL22_sf"/>
</dbReference>
<comment type="similarity">
    <text evidence="2">Belongs to the eukaryotic ribosomal protein eL22 family.</text>
</comment>
<evidence type="ECO:0000256" key="2">
    <source>
        <dbReference type="ARBA" id="ARBA00007817"/>
    </source>
</evidence>
<dbReference type="Gene3D" id="3.30.1360.210">
    <property type="match status" value="1"/>
</dbReference>
<evidence type="ECO:0000256" key="1">
    <source>
        <dbReference type="ARBA" id="ARBA00004496"/>
    </source>
</evidence>
<dbReference type="GO" id="GO:0003723">
    <property type="term" value="F:RNA binding"/>
    <property type="evidence" value="ECO:0007669"/>
    <property type="project" value="TreeGrafter"/>
</dbReference>
<dbReference type="AlphaFoldDB" id="A0A452TA72"/>
<dbReference type="PANTHER" id="PTHR10064">
    <property type="entry name" value="60S RIBOSOMAL PROTEIN L22"/>
    <property type="match status" value="1"/>
</dbReference>
<accession>A0A452TA72</accession>
<name>A0A452TA72_URSMA</name>
<evidence type="ECO:0000256" key="4">
    <source>
        <dbReference type="ARBA" id="ARBA00022490"/>
    </source>
</evidence>